<dbReference type="Proteomes" id="UP000439113">
    <property type="component" value="Unassembled WGS sequence"/>
</dbReference>
<evidence type="ECO:0008006" key="3">
    <source>
        <dbReference type="Google" id="ProtNLM"/>
    </source>
</evidence>
<dbReference type="AlphaFoldDB" id="A0A6N8DM48"/>
<name>A0A6N8DM48_RHOAC</name>
<comment type="caution">
    <text evidence="1">The sequence shown here is derived from an EMBL/GenBank/DDBJ whole genome shotgun (WGS) entry which is preliminary data.</text>
</comment>
<dbReference type="RefSeq" id="WP_155446103.1">
    <property type="nucleotide sequence ID" value="NZ_JAOQNR010000010.1"/>
</dbReference>
<evidence type="ECO:0000313" key="2">
    <source>
        <dbReference type="Proteomes" id="UP000439113"/>
    </source>
</evidence>
<dbReference type="OrthoDB" id="8151015at2"/>
<dbReference type="EMBL" id="WNKS01000007">
    <property type="protein sequence ID" value="MTV31418.1"/>
    <property type="molecule type" value="Genomic_DNA"/>
</dbReference>
<gene>
    <name evidence="1" type="ORF">GJ654_10470</name>
</gene>
<organism evidence="1 2">
    <name type="scientific">Rhodoblastus acidophilus</name>
    <name type="common">Rhodopseudomonas acidophila</name>
    <dbReference type="NCBI Taxonomy" id="1074"/>
    <lineage>
        <taxon>Bacteria</taxon>
        <taxon>Pseudomonadati</taxon>
        <taxon>Pseudomonadota</taxon>
        <taxon>Alphaproteobacteria</taxon>
        <taxon>Hyphomicrobiales</taxon>
        <taxon>Rhodoblastaceae</taxon>
        <taxon>Rhodoblastus</taxon>
    </lineage>
</organism>
<dbReference type="InterPro" id="IPR023346">
    <property type="entry name" value="Lysozyme-like_dom_sf"/>
</dbReference>
<reference evidence="1 2" key="1">
    <citation type="submission" date="2019-11" db="EMBL/GenBank/DDBJ databases">
        <title>Whole-genome sequence of a Rhodoblastus acidophilus DSM 142.</title>
        <authorList>
            <person name="Kyndt J.A."/>
            <person name="Meyer T.E."/>
        </authorList>
    </citation>
    <scope>NUCLEOTIDE SEQUENCE [LARGE SCALE GENOMIC DNA]</scope>
    <source>
        <strain evidence="1 2">DSM 142</strain>
    </source>
</reference>
<evidence type="ECO:0000313" key="1">
    <source>
        <dbReference type="EMBL" id="MTV31418.1"/>
    </source>
</evidence>
<dbReference type="SUPFAM" id="SSF53955">
    <property type="entry name" value="Lysozyme-like"/>
    <property type="match status" value="1"/>
</dbReference>
<dbReference type="Gene3D" id="1.10.530.10">
    <property type="match status" value="1"/>
</dbReference>
<protein>
    <recommendedName>
        <fullName evidence="3">Lysozyme</fullName>
    </recommendedName>
</protein>
<sequence length="255" mass="26069">MSNENAAGALMEGLLSGASKRADIDNQKAQTELAAAQAARASVASYAPQAQGAPSAAPAGDAGAGKAVATADPVNADLAPHQRAFLNAVSAGESGGKYNIRYDGGAGSTFGDFAQHPGIFAKTPDGKLSSAAGRYMFTKSTWDSMGGGDFSPANQDTKAWQLATQRYAATTGRNLDTDLQNGGLNQSILTALSPTWAAFKSKHGDKIATYNDSLSRYSSGKARSIQPSAPAANPASGAINIMQSILQQPTARGVN</sequence>
<proteinExistence type="predicted"/>
<accession>A0A6N8DM48</accession>